<proteinExistence type="predicted"/>
<dbReference type="RefSeq" id="WP_342629521.1">
    <property type="nucleotide sequence ID" value="NZ_CP152276.1"/>
</dbReference>
<reference evidence="2 3" key="1">
    <citation type="submission" date="2024-04" db="EMBL/GenBank/DDBJ databases">
        <title>Complete genome sequence of Nguyenibacter vanlangesis HBCM-1154, a strain capable of nitrogen fixation, IAA production, and phosphorus solubilization isolated from sugarcane soil.</title>
        <authorList>
            <person name="MY HANH P."/>
        </authorList>
    </citation>
    <scope>NUCLEOTIDE SEQUENCE [LARGE SCALE GENOMIC DNA]</scope>
    <source>
        <strain evidence="2 3">HBCM 1154</strain>
    </source>
</reference>
<evidence type="ECO:0000313" key="3">
    <source>
        <dbReference type="Proteomes" id="UP001449795"/>
    </source>
</evidence>
<sequence length="156" mass="17338">MADFYRMPAFATLAVSDIEKSVKWYQTALGFSLVFTMPSADGGKHLCHLRLSKYADIMLVSRPTSVSGSVPNGVIFLTFALFNESVDEVAERLLRLGDTRFEGPFDRPWNAREIIITDPDGFKIVMTAPIDSTSTIDDVVASVQALTTHQFLWSLD</sequence>
<dbReference type="EMBL" id="CP152276">
    <property type="protein sequence ID" value="XAE44225.1"/>
    <property type="molecule type" value="Genomic_DNA"/>
</dbReference>
<dbReference type="PROSITE" id="PS51819">
    <property type="entry name" value="VOC"/>
    <property type="match status" value="1"/>
</dbReference>
<dbReference type="CDD" id="cd06587">
    <property type="entry name" value="VOC"/>
    <property type="match status" value="1"/>
</dbReference>
<keyword evidence="3" id="KW-1185">Reference proteome</keyword>
<dbReference type="InterPro" id="IPR004360">
    <property type="entry name" value="Glyas_Fos-R_dOase_dom"/>
</dbReference>
<gene>
    <name evidence="2" type="ORF">AAC691_07280</name>
</gene>
<evidence type="ECO:0000313" key="2">
    <source>
        <dbReference type="EMBL" id="XAE44225.1"/>
    </source>
</evidence>
<dbReference type="Pfam" id="PF00903">
    <property type="entry name" value="Glyoxalase"/>
    <property type="match status" value="1"/>
</dbReference>
<organism evidence="2 3">
    <name type="scientific">Nguyenibacter vanlangensis</name>
    <dbReference type="NCBI Taxonomy" id="1216886"/>
    <lineage>
        <taxon>Bacteria</taxon>
        <taxon>Pseudomonadati</taxon>
        <taxon>Pseudomonadota</taxon>
        <taxon>Alphaproteobacteria</taxon>
        <taxon>Acetobacterales</taxon>
        <taxon>Acetobacteraceae</taxon>
        <taxon>Nguyenibacter</taxon>
    </lineage>
</organism>
<protein>
    <submittedName>
        <fullName evidence="2">VOC family protein</fullName>
    </submittedName>
</protein>
<evidence type="ECO:0000259" key="1">
    <source>
        <dbReference type="PROSITE" id="PS51819"/>
    </source>
</evidence>
<dbReference type="Proteomes" id="UP001449795">
    <property type="component" value="Chromosome"/>
</dbReference>
<dbReference type="InterPro" id="IPR037523">
    <property type="entry name" value="VOC_core"/>
</dbReference>
<accession>A0ABZ3D8Z9</accession>
<dbReference type="SUPFAM" id="SSF54593">
    <property type="entry name" value="Glyoxalase/Bleomycin resistance protein/Dihydroxybiphenyl dioxygenase"/>
    <property type="match status" value="1"/>
</dbReference>
<dbReference type="InterPro" id="IPR029068">
    <property type="entry name" value="Glyas_Bleomycin-R_OHBP_Dase"/>
</dbReference>
<feature type="domain" description="VOC" evidence="1">
    <location>
        <begin position="7"/>
        <end position="129"/>
    </location>
</feature>
<name>A0ABZ3D8Z9_9PROT</name>
<dbReference type="Gene3D" id="3.10.180.10">
    <property type="entry name" value="2,3-Dihydroxybiphenyl 1,2-Dioxygenase, domain 1"/>
    <property type="match status" value="1"/>
</dbReference>